<feature type="domain" description="Ryanodine receptor Ryr" evidence="1">
    <location>
        <begin position="64"/>
        <end position="107"/>
    </location>
</feature>
<sequence>MNQIFPVTTAQVETAARAAHEANRSWCLAHGDTSQMPWDDAPGWLQDSVRKGVIGVANGNGPRESHQSWLDEKAETGWVYGDVKDFEAKTHPCIVPYDDLPPVNHAKDGIFVAVVTSILAAFAKLGE</sequence>
<dbReference type="InterPro" id="IPR003032">
    <property type="entry name" value="Ryanodine_rcpt"/>
</dbReference>
<organism evidence="2">
    <name type="scientific">uncultured Caudovirales phage</name>
    <dbReference type="NCBI Taxonomy" id="2100421"/>
    <lineage>
        <taxon>Viruses</taxon>
        <taxon>Duplodnaviria</taxon>
        <taxon>Heunggongvirae</taxon>
        <taxon>Uroviricota</taxon>
        <taxon>Caudoviricetes</taxon>
        <taxon>Peduoviridae</taxon>
        <taxon>Maltschvirus</taxon>
        <taxon>Maltschvirus maltsch</taxon>
    </lineage>
</organism>
<keyword evidence="2" id="KW-0675">Receptor</keyword>
<dbReference type="EMBL" id="LR797331">
    <property type="protein sequence ID" value="CAB4203453.1"/>
    <property type="molecule type" value="Genomic_DNA"/>
</dbReference>
<evidence type="ECO:0000259" key="1">
    <source>
        <dbReference type="Pfam" id="PF02026"/>
    </source>
</evidence>
<dbReference type="Pfam" id="PF02026">
    <property type="entry name" value="RyR"/>
    <property type="match status" value="1"/>
</dbReference>
<dbReference type="Gene3D" id="6.20.350.10">
    <property type="match status" value="1"/>
</dbReference>
<gene>
    <name evidence="2" type="ORF">UFOVP1382_69</name>
</gene>
<protein>
    <submittedName>
        <fullName evidence="2">Ryanodine receptor Ryr</fullName>
    </submittedName>
</protein>
<accession>A0A6J5S0J9</accession>
<reference evidence="2" key="1">
    <citation type="submission" date="2020-05" db="EMBL/GenBank/DDBJ databases">
        <authorList>
            <person name="Chiriac C."/>
            <person name="Salcher M."/>
            <person name="Ghai R."/>
            <person name="Kavagutti S V."/>
        </authorList>
    </citation>
    <scope>NUCLEOTIDE SEQUENCE</scope>
</reference>
<name>A0A6J5S0J9_9CAUD</name>
<proteinExistence type="predicted"/>
<evidence type="ECO:0000313" key="2">
    <source>
        <dbReference type="EMBL" id="CAB4203453.1"/>
    </source>
</evidence>